<accession>A0A1X0RQR9</accession>
<dbReference type="InterPro" id="IPR000719">
    <property type="entry name" value="Prot_kinase_dom"/>
</dbReference>
<dbReference type="Gene3D" id="3.10.20.90">
    <property type="entry name" value="Phosphatidylinositol 3-kinase Catalytic Subunit, Chain A, domain 1"/>
    <property type="match status" value="1"/>
</dbReference>
<gene>
    <name evidence="4" type="ORF">BCV71DRAFT_267508</name>
</gene>
<dbReference type="VEuPathDB" id="FungiDB:BCV72DRAFT_78665"/>
<dbReference type="InterPro" id="IPR050588">
    <property type="entry name" value="WNK_Ser-Thr_kinase"/>
</dbReference>
<dbReference type="SMART" id="SM00220">
    <property type="entry name" value="S_TKc"/>
    <property type="match status" value="1"/>
</dbReference>
<dbReference type="AlphaFoldDB" id="A0A1X0RQR9"/>
<sequence length="636" mass="72612">MSSEQENSNTTNNLHVKFSTENTNEPIEYSNYYAPLQNNEVIPNDYPTRTSFRIDNPYGIHPPNEIIDQSSSRDSEKVVEISPNERYVRLNTLLGKGAYKVVYKAIDREEGYEVAWNTMQAMSNPNNKDLEHEIQILKSVRHPNIIAFHDAWYGDNEFVFITELMTSGTLREYIRKLVPLPNLKIIKRWSRQILKGLAYLHGHNPPIIHRDIKCDNIFINGAHGEVKIGDMGTAEMKLGKKYTLIGTPEFMAPEMYEEQGYSEKVDIYAFGMCLLEMATGEYPYGECKNAAQIYKKVSAGVKPACLSKVQNPEVLSVIENCLSNEDQRMSAQEILEHSFLAVEPDVVLLAADPDNVHLTLQVVFKGMDKLSVKFDFNVETDTAEEVVREMIEEQVLPERYQQHITKEINRILRDIDKPSESEQAEQVRRSVWRRESDIRNELDRTRAELTQANDKVLEIEQKCDSIESRARAAENKYREAIRTLKELEESRMSQIETDAKLDSLAHLSIQSNSTTQQPIIEDREREKLVNHILDEYSDDTDISVFVTDCALASHRGADKAQEWAKKLKNQDIMTVGDLRDLHDEDWAGIGLTVFALRALKNMLKGKRLAASSQLSQPHHTPQIPSSPPQAIHSPPS</sequence>
<dbReference type="Pfam" id="PF00069">
    <property type="entry name" value="Pkinase"/>
    <property type="match status" value="1"/>
</dbReference>
<dbReference type="PANTHER" id="PTHR13902">
    <property type="entry name" value="SERINE/THREONINE-PROTEIN KINASE WNK WITH NO LYSINE -RELATED"/>
    <property type="match status" value="1"/>
</dbReference>
<reference evidence="4 5" key="1">
    <citation type="journal article" date="2016" name="Proc. Natl. Acad. Sci. U.S.A.">
        <title>Lipid metabolic changes in an early divergent fungus govern the establishment of a mutualistic symbiosis with endobacteria.</title>
        <authorList>
            <person name="Lastovetsky O.A."/>
            <person name="Gaspar M.L."/>
            <person name="Mondo S.J."/>
            <person name="LaButti K.M."/>
            <person name="Sandor L."/>
            <person name="Grigoriev I.V."/>
            <person name="Henry S.A."/>
            <person name="Pawlowska T.E."/>
        </authorList>
    </citation>
    <scope>NUCLEOTIDE SEQUENCE [LARGE SCALE GENOMIC DNA]</scope>
    <source>
        <strain evidence="4 5">ATCC 11559</strain>
    </source>
</reference>
<dbReference type="GO" id="GO:0005524">
    <property type="term" value="F:ATP binding"/>
    <property type="evidence" value="ECO:0007669"/>
    <property type="project" value="InterPro"/>
</dbReference>
<proteinExistence type="predicted"/>
<evidence type="ECO:0000313" key="5">
    <source>
        <dbReference type="Proteomes" id="UP000242381"/>
    </source>
</evidence>
<organism evidence="4 5">
    <name type="scientific">Rhizopus microsporus</name>
    <dbReference type="NCBI Taxonomy" id="58291"/>
    <lineage>
        <taxon>Eukaryota</taxon>
        <taxon>Fungi</taxon>
        <taxon>Fungi incertae sedis</taxon>
        <taxon>Mucoromycota</taxon>
        <taxon>Mucoromycotina</taxon>
        <taxon>Mucoromycetes</taxon>
        <taxon>Mucorales</taxon>
        <taxon>Mucorineae</taxon>
        <taxon>Rhizopodaceae</taxon>
        <taxon>Rhizopus</taxon>
    </lineage>
</organism>
<dbReference type="InterPro" id="IPR008271">
    <property type="entry name" value="Ser/Thr_kinase_AS"/>
</dbReference>
<keyword evidence="4" id="KW-0808">Transferase</keyword>
<evidence type="ECO:0000256" key="2">
    <source>
        <dbReference type="SAM" id="MobiDB-lite"/>
    </source>
</evidence>
<feature type="region of interest" description="Disordered" evidence="2">
    <location>
        <begin position="610"/>
        <end position="636"/>
    </location>
</feature>
<protein>
    <submittedName>
        <fullName evidence="4">Kinase-like protein</fullName>
    </submittedName>
</protein>
<dbReference type="PROSITE" id="PS00108">
    <property type="entry name" value="PROTEIN_KINASE_ST"/>
    <property type="match status" value="1"/>
</dbReference>
<dbReference type="Gene3D" id="3.30.200.20">
    <property type="entry name" value="Phosphorylase Kinase, domain 1"/>
    <property type="match status" value="1"/>
</dbReference>
<feature type="compositionally biased region" description="Polar residues" evidence="2">
    <location>
        <begin position="610"/>
        <end position="623"/>
    </location>
</feature>
<feature type="domain" description="Protein kinase" evidence="3">
    <location>
        <begin position="88"/>
        <end position="340"/>
    </location>
</feature>
<dbReference type="CDD" id="cd13983">
    <property type="entry name" value="STKc_WNK"/>
    <property type="match status" value="1"/>
</dbReference>
<evidence type="ECO:0000313" key="4">
    <source>
        <dbReference type="EMBL" id="ORE14365.1"/>
    </source>
</evidence>
<keyword evidence="4" id="KW-0418">Kinase</keyword>
<feature type="coiled-coil region" evidence="1">
    <location>
        <begin position="435"/>
        <end position="490"/>
    </location>
</feature>
<dbReference type="InterPro" id="IPR011009">
    <property type="entry name" value="Kinase-like_dom_sf"/>
</dbReference>
<dbReference type="FunFam" id="1.10.510.10:FF:001565">
    <property type="entry name" value="WNK protein kinase"/>
    <property type="match status" value="1"/>
</dbReference>
<dbReference type="SUPFAM" id="SSF56112">
    <property type="entry name" value="Protein kinase-like (PK-like)"/>
    <property type="match status" value="1"/>
</dbReference>
<evidence type="ECO:0000256" key="1">
    <source>
        <dbReference type="SAM" id="Coils"/>
    </source>
</evidence>
<dbReference type="OMA" id="TPQFMAR"/>
<dbReference type="Proteomes" id="UP000242381">
    <property type="component" value="Unassembled WGS sequence"/>
</dbReference>
<dbReference type="Gene3D" id="1.10.510.10">
    <property type="entry name" value="Transferase(Phosphotransferase) domain 1"/>
    <property type="match status" value="1"/>
</dbReference>
<dbReference type="GO" id="GO:0004672">
    <property type="term" value="F:protein kinase activity"/>
    <property type="evidence" value="ECO:0007669"/>
    <property type="project" value="InterPro"/>
</dbReference>
<dbReference type="PROSITE" id="PS50011">
    <property type="entry name" value="PROTEIN_KINASE_DOM"/>
    <property type="match status" value="1"/>
</dbReference>
<evidence type="ECO:0000259" key="3">
    <source>
        <dbReference type="PROSITE" id="PS50011"/>
    </source>
</evidence>
<dbReference type="EMBL" id="KV921475">
    <property type="protein sequence ID" value="ORE14365.1"/>
    <property type="molecule type" value="Genomic_DNA"/>
</dbReference>
<name>A0A1X0RQR9_RHIZD</name>
<keyword evidence="1" id="KW-0175">Coiled coil</keyword>